<keyword evidence="3" id="KW-1185">Reference proteome</keyword>
<evidence type="ECO:0000313" key="3">
    <source>
        <dbReference type="Proteomes" id="UP001237642"/>
    </source>
</evidence>
<dbReference type="AlphaFoldDB" id="A0AAD8GSP8"/>
<protein>
    <submittedName>
        <fullName evidence="2">Uncharacterized protein</fullName>
    </submittedName>
</protein>
<reference evidence="2" key="2">
    <citation type="submission" date="2023-05" db="EMBL/GenBank/DDBJ databases">
        <authorList>
            <person name="Schelkunov M.I."/>
        </authorList>
    </citation>
    <scope>NUCLEOTIDE SEQUENCE</scope>
    <source>
        <strain evidence="2">Hsosn_3</strain>
        <tissue evidence="2">Leaf</tissue>
    </source>
</reference>
<feature type="region of interest" description="Disordered" evidence="1">
    <location>
        <begin position="52"/>
        <end position="75"/>
    </location>
</feature>
<gene>
    <name evidence="2" type="ORF">POM88_052208</name>
</gene>
<proteinExistence type="predicted"/>
<sequence>MLCHIQSLTKKRFPLYILVYQAQQSIFVPVVSVAAVVGVSSINENEVLNADATTAHGRDGPSFGTSGGSVGVGTSHEAEIHGADLSVHRADSLLEAVAEMTENQG</sequence>
<dbReference type="Proteomes" id="UP001237642">
    <property type="component" value="Unassembled WGS sequence"/>
</dbReference>
<accession>A0AAD8GSP8</accession>
<evidence type="ECO:0000313" key="2">
    <source>
        <dbReference type="EMBL" id="KAK1353843.1"/>
    </source>
</evidence>
<reference evidence="2" key="1">
    <citation type="submission" date="2023-02" db="EMBL/GenBank/DDBJ databases">
        <title>Genome of toxic invasive species Heracleum sosnowskyi carries increased number of genes despite the absence of recent whole-genome duplications.</title>
        <authorList>
            <person name="Schelkunov M."/>
            <person name="Shtratnikova V."/>
            <person name="Makarenko M."/>
            <person name="Klepikova A."/>
            <person name="Omelchenko D."/>
            <person name="Novikova G."/>
            <person name="Obukhova E."/>
            <person name="Bogdanov V."/>
            <person name="Penin A."/>
            <person name="Logacheva M."/>
        </authorList>
    </citation>
    <scope>NUCLEOTIDE SEQUENCE</scope>
    <source>
        <strain evidence="2">Hsosn_3</strain>
        <tissue evidence="2">Leaf</tissue>
    </source>
</reference>
<organism evidence="2 3">
    <name type="scientific">Heracleum sosnowskyi</name>
    <dbReference type="NCBI Taxonomy" id="360622"/>
    <lineage>
        <taxon>Eukaryota</taxon>
        <taxon>Viridiplantae</taxon>
        <taxon>Streptophyta</taxon>
        <taxon>Embryophyta</taxon>
        <taxon>Tracheophyta</taxon>
        <taxon>Spermatophyta</taxon>
        <taxon>Magnoliopsida</taxon>
        <taxon>eudicotyledons</taxon>
        <taxon>Gunneridae</taxon>
        <taxon>Pentapetalae</taxon>
        <taxon>asterids</taxon>
        <taxon>campanulids</taxon>
        <taxon>Apiales</taxon>
        <taxon>Apiaceae</taxon>
        <taxon>Apioideae</taxon>
        <taxon>apioid superclade</taxon>
        <taxon>Tordylieae</taxon>
        <taxon>Tordyliinae</taxon>
        <taxon>Heracleum</taxon>
    </lineage>
</organism>
<comment type="caution">
    <text evidence="2">The sequence shown here is derived from an EMBL/GenBank/DDBJ whole genome shotgun (WGS) entry which is preliminary data.</text>
</comment>
<evidence type="ECO:0000256" key="1">
    <source>
        <dbReference type="SAM" id="MobiDB-lite"/>
    </source>
</evidence>
<dbReference type="EMBL" id="JAUIZM010000012">
    <property type="protein sequence ID" value="KAK1353843.1"/>
    <property type="molecule type" value="Genomic_DNA"/>
</dbReference>
<name>A0AAD8GSP8_9APIA</name>